<dbReference type="AlphaFoldDB" id="C6H261"/>
<sequence length="169" mass="19283">MQDIGTIDFPTRCQEEELWRKQEWQTVIQELQKRQTVLRQDAGKDEPAGDYVIPIGPAGDANPQTASARPAANKRCKLPIGASVDRWLAALDRPLFCLLPTFFLLCASKSLALAHCARWLLHLPPKHFVWAYQMAPPVGDQPDFWPPRLPDQKASLHKDFDFELELIVW</sequence>
<dbReference type="VEuPathDB" id="FungiDB:HCDG_00793"/>
<gene>
    <name evidence="1" type="ORF">HCDG_00793</name>
</gene>
<protein>
    <submittedName>
        <fullName evidence="1">Uncharacterized protein</fullName>
    </submittedName>
</protein>
<evidence type="ECO:0000313" key="2">
    <source>
        <dbReference type="Proteomes" id="UP000002624"/>
    </source>
</evidence>
<organism evidence="1 2">
    <name type="scientific">Ajellomyces capsulatus (strain H143)</name>
    <name type="common">Darling's disease fungus</name>
    <name type="synonym">Histoplasma capsulatum</name>
    <dbReference type="NCBI Taxonomy" id="544712"/>
    <lineage>
        <taxon>Eukaryota</taxon>
        <taxon>Fungi</taxon>
        <taxon>Dikarya</taxon>
        <taxon>Ascomycota</taxon>
        <taxon>Pezizomycotina</taxon>
        <taxon>Eurotiomycetes</taxon>
        <taxon>Eurotiomycetidae</taxon>
        <taxon>Onygenales</taxon>
        <taxon>Ajellomycetaceae</taxon>
        <taxon>Histoplasma</taxon>
    </lineage>
</organism>
<evidence type="ECO:0000313" key="1">
    <source>
        <dbReference type="EMBL" id="EER45214.1"/>
    </source>
</evidence>
<dbReference type="HOGENOM" id="CLU_1578049_0_0_1"/>
<proteinExistence type="predicted"/>
<accession>C6H261</accession>
<name>C6H261_AJECH</name>
<dbReference type="Proteomes" id="UP000002624">
    <property type="component" value="Unassembled WGS sequence"/>
</dbReference>
<dbReference type="EMBL" id="GG692419">
    <property type="protein sequence ID" value="EER45214.1"/>
    <property type="molecule type" value="Genomic_DNA"/>
</dbReference>
<reference evidence="2" key="1">
    <citation type="submission" date="2009-05" db="EMBL/GenBank/DDBJ databases">
        <title>The genome sequence of Ajellomyces capsulatus strain H143.</title>
        <authorList>
            <person name="Champion M."/>
            <person name="Cuomo C.A."/>
            <person name="Ma L.-J."/>
            <person name="Henn M.R."/>
            <person name="Sil A."/>
            <person name="Goldman B."/>
            <person name="Young S.K."/>
            <person name="Kodira C.D."/>
            <person name="Zeng Q."/>
            <person name="Koehrsen M."/>
            <person name="Alvarado L."/>
            <person name="Berlin A.M."/>
            <person name="Borenstein D."/>
            <person name="Chen Z."/>
            <person name="Engels R."/>
            <person name="Freedman E."/>
            <person name="Gellesch M."/>
            <person name="Goldberg J."/>
            <person name="Griggs A."/>
            <person name="Gujja S."/>
            <person name="Heiman D.I."/>
            <person name="Hepburn T.A."/>
            <person name="Howarth C."/>
            <person name="Jen D."/>
            <person name="Larson L."/>
            <person name="Lewis B."/>
            <person name="Mehta T."/>
            <person name="Park D."/>
            <person name="Pearson M."/>
            <person name="Roberts A."/>
            <person name="Saif S."/>
            <person name="Shea T.D."/>
            <person name="Shenoy N."/>
            <person name="Sisk P."/>
            <person name="Stolte C."/>
            <person name="Sykes S."/>
            <person name="Walk T."/>
            <person name="White J."/>
            <person name="Yandava C."/>
            <person name="Klein B."/>
            <person name="McEwen J.G."/>
            <person name="Puccia R."/>
            <person name="Goldman G.H."/>
            <person name="Felipe M.S."/>
            <person name="Nino-Vega G."/>
            <person name="San-Blas G."/>
            <person name="Taylor J.W."/>
            <person name="Mendoza L."/>
            <person name="Galagan J.E."/>
            <person name="Nusbaum C."/>
            <person name="Birren B.W."/>
        </authorList>
    </citation>
    <scope>NUCLEOTIDE SEQUENCE [LARGE SCALE GENOMIC DNA]</scope>
    <source>
        <strain evidence="2">H143</strain>
    </source>
</reference>